<keyword evidence="1" id="KW-0511">Multifunctional enzyme</keyword>
<evidence type="ECO:0000256" key="1">
    <source>
        <dbReference type="ARBA" id="ARBA00023268"/>
    </source>
</evidence>
<reference evidence="4" key="1">
    <citation type="submission" date="2025-08" db="UniProtKB">
        <authorList>
            <consortium name="RefSeq"/>
        </authorList>
    </citation>
    <scope>IDENTIFICATION</scope>
    <source>
        <tissue evidence="4">Fruit stalk</tissue>
    </source>
</reference>
<dbReference type="FunFam" id="3.30.70.270:FF:000020">
    <property type="entry name" value="Transposon Tf2-6 polyprotein-like Protein"/>
    <property type="match status" value="1"/>
</dbReference>
<dbReference type="InterPro" id="IPR041577">
    <property type="entry name" value="RT_RNaseH_2"/>
</dbReference>
<dbReference type="AlphaFoldDB" id="A0A6P5XKS3"/>
<dbReference type="Gene3D" id="3.30.70.270">
    <property type="match status" value="2"/>
</dbReference>
<dbReference type="RefSeq" id="XP_022728798.1">
    <property type="nucleotide sequence ID" value="XM_022873063.1"/>
</dbReference>
<name>A0A6P5XKS3_DURZI</name>
<sequence>MVKKNGSWRLCVDYRQFDQLTIKDKFPIPLVEELLDELHGAKFFSKLDLRISVFSATEVEYLGHVISDKGVEMSKEKVLSILNWPQPQNVKELTGFLGLTGYYRRFIKGYGLLAKPLTDLLTKDAFKWDESTSESFTKLQIAMTTAPVLALLDFGKVFMVETNTSSLGVGAVLTQDGRSIAYFSKALSTKHQILSVYEKEMMAVIMAVKK</sequence>
<evidence type="ECO:0000313" key="4">
    <source>
        <dbReference type="RefSeq" id="XP_022728798.1"/>
    </source>
</evidence>
<dbReference type="InterPro" id="IPR043502">
    <property type="entry name" value="DNA/RNA_pol_sf"/>
</dbReference>
<dbReference type="SUPFAM" id="SSF56672">
    <property type="entry name" value="DNA/RNA polymerases"/>
    <property type="match status" value="1"/>
</dbReference>
<dbReference type="Gene3D" id="3.10.10.10">
    <property type="entry name" value="HIV Type 1 Reverse Transcriptase, subunit A, domain 1"/>
    <property type="match status" value="1"/>
</dbReference>
<proteinExistence type="predicted"/>
<dbReference type="Proteomes" id="UP000515121">
    <property type="component" value="Unplaced"/>
</dbReference>
<evidence type="ECO:0000259" key="2">
    <source>
        <dbReference type="Pfam" id="PF17919"/>
    </source>
</evidence>
<dbReference type="GeneID" id="111284385"/>
<dbReference type="PANTHER" id="PTHR37984">
    <property type="entry name" value="PROTEIN CBG26694"/>
    <property type="match status" value="1"/>
</dbReference>
<dbReference type="InterPro" id="IPR050951">
    <property type="entry name" value="Retrovirus_Pol_polyprotein"/>
</dbReference>
<gene>
    <name evidence="4" type="primary">LOC111284385</name>
</gene>
<dbReference type="Pfam" id="PF17919">
    <property type="entry name" value="RT_RNaseH_2"/>
    <property type="match status" value="1"/>
</dbReference>
<evidence type="ECO:0000313" key="3">
    <source>
        <dbReference type="Proteomes" id="UP000515121"/>
    </source>
</evidence>
<dbReference type="GO" id="GO:0003824">
    <property type="term" value="F:catalytic activity"/>
    <property type="evidence" value="ECO:0007669"/>
    <property type="project" value="UniProtKB-KW"/>
</dbReference>
<protein>
    <submittedName>
        <fullName evidence="4">Uncharacterized protein LOC111284385</fullName>
    </submittedName>
</protein>
<dbReference type="InterPro" id="IPR043128">
    <property type="entry name" value="Rev_trsase/Diguanyl_cyclase"/>
</dbReference>
<dbReference type="OrthoDB" id="1002013at2759"/>
<accession>A0A6P5XKS3</accession>
<dbReference type="PANTHER" id="PTHR37984:SF5">
    <property type="entry name" value="PROTEIN NYNRIN-LIKE"/>
    <property type="match status" value="1"/>
</dbReference>
<feature type="domain" description="Reverse transcriptase/retrotransposon-derived protein RNase H-like" evidence="2">
    <location>
        <begin position="128"/>
        <end position="210"/>
    </location>
</feature>
<organism evidence="3 4">
    <name type="scientific">Durio zibethinus</name>
    <name type="common">Durian</name>
    <dbReference type="NCBI Taxonomy" id="66656"/>
    <lineage>
        <taxon>Eukaryota</taxon>
        <taxon>Viridiplantae</taxon>
        <taxon>Streptophyta</taxon>
        <taxon>Embryophyta</taxon>
        <taxon>Tracheophyta</taxon>
        <taxon>Spermatophyta</taxon>
        <taxon>Magnoliopsida</taxon>
        <taxon>eudicotyledons</taxon>
        <taxon>Gunneridae</taxon>
        <taxon>Pentapetalae</taxon>
        <taxon>rosids</taxon>
        <taxon>malvids</taxon>
        <taxon>Malvales</taxon>
        <taxon>Malvaceae</taxon>
        <taxon>Helicteroideae</taxon>
        <taxon>Durio</taxon>
    </lineage>
</organism>
<dbReference type="KEGG" id="dzi:111284385"/>
<keyword evidence="3" id="KW-1185">Reference proteome</keyword>